<dbReference type="AlphaFoldDB" id="A0A0D2F3D2"/>
<feature type="region of interest" description="Disordered" evidence="1">
    <location>
        <begin position="1"/>
        <end position="99"/>
    </location>
</feature>
<proteinExistence type="predicted"/>
<sequence length="160" mass="17600">MARHQRKDEEAGGEGLGVVETRKKLWRDASGNIVCKRPSQRDTCRPGKKRQPTNSNALRQQNGAVDVDYGRALSAEPLSPPRSMLSGESMEQLSHQLPELPNDPDFIAQTSGPDMFGFLANSSWGIQSSSMNTQMDAPFNEIFNPDTGGKISVRIVLDQN</sequence>
<protein>
    <submittedName>
        <fullName evidence="2">Uncharacterized protein</fullName>
    </submittedName>
</protein>
<evidence type="ECO:0000256" key="1">
    <source>
        <dbReference type="SAM" id="MobiDB-lite"/>
    </source>
</evidence>
<feature type="compositionally biased region" description="Basic and acidic residues" evidence="1">
    <location>
        <begin position="1"/>
        <end position="10"/>
    </location>
</feature>
<dbReference type="Proteomes" id="UP000053789">
    <property type="component" value="Unassembled WGS sequence"/>
</dbReference>
<organism evidence="2 3">
    <name type="scientific">Cladophialophora bantiana (strain ATCC 10958 / CBS 173.52 / CDC B-1940 / NIH 8579)</name>
    <name type="common">Xylohypha bantiana</name>
    <dbReference type="NCBI Taxonomy" id="1442370"/>
    <lineage>
        <taxon>Eukaryota</taxon>
        <taxon>Fungi</taxon>
        <taxon>Dikarya</taxon>
        <taxon>Ascomycota</taxon>
        <taxon>Pezizomycotina</taxon>
        <taxon>Eurotiomycetes</taxon>
        <taxon>Chaetothyriomycetidae</taxon>
        <taxon>Chaetothyriales</taxon>
        <taxon>Herpotrichiellaceae</taxon>
        <taxon>Cladophialophora</taxon>
    </lineage>
</organism>
<dbReference type="EMBL" id="KN846982">
    <property type="protein sequence ID" value="KIW96766.1"/>
    <property type="molecule type" value="Genomic_DNA"/>
</dbReference>
<accession>A0A0D2F3D2</accession>
<name>A0A0D2F3D2_CLAB1</name>
<dbReference type="OrthoDB" id="1405595at2759"/>
<dbReference type="GeneID" id="27695085"/>
<evidence type="ECO:0000313" key="2">
    <source>
        <dbReference type="EMBL" id="KIW96766.1"/>
    </source>
</evidence>
<feature type="compositionally biased region" description="Polar residues" evidence="1">
    <location>
        <begin position="52"/>
        <end position="63"/>
    </location>
</feature>
<keyword evidence="3" id="KW-1185">Reference proteome</keyword>
<evidence type="ECO:0000313" key="3">
    <source>
        <dbReference type="Proteomes" id="UP000053789"/>
    </source>
</evidence>
<reference evidence="2" key="1">
    <citation type="submission" date="2015-01" db="EMBL/GenBank/DDBJ databases">
        <title>The Genome Sequence of Cladophialophora bantiana CBS 173.52.</title>
        <authorList>
            <consortium name="The Broad Institute Genomics Platform"/>
            <person name="Cuomo C."/>
            <person name="de Hoog S."/>
            <person name="Gorbushina A."/>
            <person name="Stielow B."/>
            <person name="Teixiera M."/>
            <person name="Abouelleil A."/>
            <person name="Chapman S.B."/>
            <person name="Priest M."/>
            <person name="Young S.K."/>
            <person name="Wortman J."/>
            <person name="Nusbaum C."/>
            <person name="Birren B."/>
        </authorList>
    </citation>
    <scope>NUCLEOTIDE SEQUENCE [LARGE SCALE GENOMIC DNA]</scope>
    <source>
        <strain evidence="2">CBS 173.52</strain>
    </source>
</reference>
<dbReference type="HOGENOM" id="CLU_1651967_0_0_1"/>
<dbReference type="VEuPathDB" id="FungiDB:Z519_02157"/>
<gene>
    <name evidence="2" type="ORF">Z519_02157</name>
</gene>
<dbReference type="RefSeq" id="XP_016623435.1">
    <property type="nucleotide sequence ID" value="XM_016759914.1"/>
</dbReference>